<keyword evidence="3" id="KW-1185">Reference proteome</keyword>
<dbReference type="RefSeq" id="WP_069718108.1">
    <property type="nucleotide sequence ID" value="NZ_MJEH01000044.1"/>
</dbReference>
<dbReference type="Proteomes" id="UP000095209">
    <property type="component" value="Unassembled WGS sequence"/>
</dbReference>
<keyword evidence="1" id="KW-0732">Signal</keyword>
<reference evidence="2 3" key="1">
    <citation type="submission" date="2016-08" db="EMBL/GenBank/DDBJ databases">
        <title>Genome of Bacillus solimangrovi GH2-4.</title>
        <authorList>
            <person name="Lim S."/>
            <person name="Kim B.-C."/>
        </authorList>
    </citation>
    <scope>NUCLEOTIDE SEQUENCE [LARGE SCALE GENOMIC DNA]</scope>
    <source>
        <strain evidence="2 3">GH2-4</strain>
    </source>
</reference>
<evidence type="ECO:0000256" key="1">
    <source>
        <dbReference type="SAM" id="SignalP"/>
    </source>
</evidence>
<feature type="chain" id="PRO_5009180877" evidence="1">
    <location>
        <begin position="26"/>
        <end position="223"/>
    </location>
</feature>
<dbReference type="AlphaFoldDB" id="A0A1E5LCM3"/>
<accession>A0A1E5LCM3</accession>
<proteinExistence type="predicted"/>
<organism evidence="2 3">
    <name type="scientific">Bacillus solimangrovi</name>
    <dbReference type="NCBI Taxonomy" id="1305675"/>
    <lineage>
        <taxon>Bacteria</taxon>
        <taxon>Bacillati</taxon>
        <taxon>Bacillota</taxon>
        <taxon>Bacilli</taxon>
        <taxon>Bacillales</taxon>
        <taxon>Bacillaceae</taxon>
        <taxon>Bacillus</taxon>
    </lineage>
</organism>
<protein>
    <submittedName>
        <fullName evidence="2">Uncharacterized protein</fullName>
    </submittedName>
</protein>
<evidence type="ECO:0000313" key="3">
    <source>
        <dbReference type="Proteomes" id="UP000095209"/>
    </source>
</evidence>
<feature type="signal peptide" evidence="1">
    <location>
        <begin position="1"/>
        <end position="25"/>
    </location>
</feature>
<name>A0A1E5LCM3_9BACI</name>
<sequence length="223" mass="24932">MKKLIITTALVSIIAIGSTAGFVSANDKDTSSQLSNKAIQISKESSLTMNDNDSLRNSSNDVKVIKFDDKGGIFDSEGNEVSKDDYFRLLGIRGFSIKAYGGVTEEELRERTLTAFNVDADGNTEQEIQKEIEEGRALIGLYREANKLGIDFDDNTAEQILSEIMELRKKGTFEIDDPYYTVEDYKDTLKLAEEKGIETNGKSLRQIENELVERKDVPILKVL</sequence>
<dbReference type="EMBL" id="MJEH01000044">
    <property type="protein sequence ID" value="OEH91823.1"/>
    <property type="molecule type" value="Genomic_DNA"/>
</dbReference>
<evidence type="ECO:0000313" key="2">
    <source>
        <dbReference type="EMBL" id="OEH91823.1"/>
    </source>
</evidence>
<gene>
    <name evidence="2" type="ORF">BFG57_03540</name>
</gene>
<comment type="caution">
    <text evidence="2">The sequence shown here is derived from an EMBL/GenBank/DDBJ whole genome shotgun (WGS) entry which is preliminary data.</text>
</comment>